<evidence type="ECO:0000256" key="2">
    <source>
        <dbReference type="ARBA" id="ARBA00022980"/>
    </source>
</evidence>
<evidence type="ECO:0000313" key="5">
    <source>
        <dbReference type="Proteomes" id="UP000010552"/>
    </source>
</evidence>
<dbReference type="Pfam" id="PF00252">
    <property type="entry name" value="Ribosomal_L16"/>
    <property type="match status" value="1"/>
</dbReference>
<dbReference type="GO" id="GO:0005840">
    <property type="term" value="C:ribosome"/>
    <property type="evidence" value="ECO:0007669"/>
    <property type="project" value="UniProtKB-KW"/>
</dbReference>
<sequence length="166" mass="18660">MAIAPPDVTDILRKSRTQSLTSAEVSLMPTYASLDEFTLCGHVVKSCGEDGFHFIHINKVLSFAGADSLRTSMRDAFGKPQGTVIRVHIGQVIMSIYTTLQNKEHVIEALCRAKFKFPGYQRIHISKKQDFTKFNEDEFEDTVAEKWLMADSCVVKFVPNQGSQDK</sequence>
<dbReference type="Proteomes" id="UP000010552">
    <property type="component" value="Unassembled WGS sequence"/>
</dbReference>
<dbReference type="Gene3D" id="3.30.60.300">
    <property type="match status" value="1"/>
</dbReference>
<keyword evidence="5" id="KW-1185">Reference proteome</keyword>
<protein>
    <submittedName>
        <fullName evidence="4">60S ribosomal protein L10</fullName>
    </submittedName>
</protein>
<proteinExistence type="inferred from homology"/>
<dbReference type="AlphaFoldDB" id="L5JY28"/>
<dbReference type="EMBL" id="KB031072">
    <property type="protein sequence ID" value="ELK03962.1"/>
    <property type="molecule type" value="Genomic_DNA"/>
</dbReference>
<dbReference type="GO" id="GO:0006412">
    <property type="term" value="P:translation"/>
    <property type="evidence" value="ECO:0007669"/>
    <property type="project" value="InterPro"/>
</dbReference>
<dbReference type="InterPro" id="IPR036920">
    <property type="entry name" value="Ribosomal_uL16_sf"/>
</dbReference>
<dbReference type="Gene3D" id="3.90.1170.10">
    <property type="entry name" value="Ribosomal protein L10e/L16"/>
    <property type="match status" value="1"/>
</dbReference>
<reference evidence="5" key="1">
    <citation type="journal article" date="2013" name="Science">
        <title>Comparative analysis of bat genomes provides insight into the evolution of flight and immunity.</title>
        <authorList>
            <person name="Zhang G."/>
            <person name="Cowled C."/>
            <person name="Shi Z."/>
            <person name="Huang Z."/>
            <person name="Bishop-Lilly K.A."/>
            <person name="Fang X."/>
            <person name="Wynne J.W."/>
            <person name="Xiong Z."/>
            <person name="Baker M.L."/>
            <person name="Zhao W."/>
            <person name="Tachedjian M."/>
            <person name="Zhu Y."/>
            <person name="Zhou P."/>
            <person name="Jiang X."/>
            <person name="Ng J."/>
            <person name="Yang L."/>
            <person name="Wu L."/>
            <person name="Xiao J."/>
            <person name="Feng Y."/>
            <person name="Chen Y."/>
            <person name="Sun X."/>
            <person name="Zhang Y."/>
            <person name="Marsh G.A."/>
            <person name="Crameri G."/>
            <person name="Broder C.C."/>
            <person name="Frey K.G."/>
            <person name="Wang L.F."/>
            <person name="Wang J."/>
        </authorList>
    </citation>
    <scope>NUCLEOTIDE SEQUENCE [LARGE SCALE GENOMIC DNA]</scope>
</reference>
<evidence type="ECO:0000313" key="4">
    <source>
        <dbReference type="EMBL" id="ELK03962.1"/>
    </source>
</evidence>
<dbReference type="SUPFAM" id="SSF54686">
    <property type="entry name" value="Ribosomal protein L16p/L10e"/>
    <property type="match status" value="1"/>
</dbReference>
<keyword evidence="2 4" id="KW-0689">Ribosomal protein</keyword>
<dbReference type="GO" id="GO:1990904">
    <property type="term" value="C:ribonucleoprotein complex"/>
    <property type="evidence" value="ECO:0007669"/>
    <property type="project" value="UniProtKB-KW"/>
</dbReference>
<keyword evidence="3" id="KW-0687">Ribonucleoprotein</keyword>
<organism evidence="4 5">
    <name type="scientific">Pteropus alecto</name>
    <name type="common">Black flying fox</name>
    <dbReference type="NCBI Taxonomy" id="9402"/>
    <lineage>
        <taxon>Eukaryota</taxon>
        <taxon>Metazoa</taxon>
        <taxon>Chordata</taxon>
        <taxon>Craniata</taxon>
        <taxon>Vertebrata</taxon>
        <taxon>Euteleostomi</taxon>
        <taxon>Mammalia</taxon>
        <taxon>Eutheria</taxon>
        <taxon>Laurasiatheria</taxon>
        <taxon>Chiroptera</taxon>
        <taxon>Yinpterochiroptera</taxon>
        <taxon>Pteropodoidea</taxon>
        <taxon>Pteropodidae</taxon>
        <taxon>Pteropodinae</taxon>
        <taxon>Pteropus</taxon>
    </lineage>
</organism>
<accession>L5JY28</accession>
<name>L5JY28_PTEAL</name>
<dbReference type="InParanoid" id="L5JY28"/>
<evidence type="ECO:0000256" key="3">
    <source>
        <dbReference type="ARBA" id="ARBA00023274"/>
    </source>
</evidence>
<comment type="similarity">
    <text evidence="1">Belongs to the universal ribosomal protein uL16 family.</text>
</comment>
<evidence type="ECO:0000256" key="1">
    <source>
        <dbReference type="ARBA" id="ARBA00008931"/>
    </source>
</evidence>
<dbReference type="InterPro" id="IPR001197">
    <property type="entry name" value="Ribosomal_uL16_euk_arch"/>
</dbReference>
<dbReference type="InterPro" id="IPR047873">
    <property type="entry name" value="Ribosomal_uL16"/>
</dbReference>
<dbReference type="PANTHER" id="PTHR11726">
    <property type="entry name" value="60S RIBOSOMAL PROTEIN L10"/>
    <property type="match status" value="1"/>
</dbReference>
<dbReference type="STRING" id="9402.L5JY28"/>
<dbReference type="GO" id="GO:0003735">
    <property type="term" value="F:structural constituent of ribosome"/>
    <property type="evidence" value="ECO:0007669"/>
    <property type="project" value="InterPro"/>
</dbReference>
<gene>
    <name evidence="4" type="ORF">PAL_GLEAN10024065</name>
</gene>